<evidence type="ECO:0000313" key="1">
    <source>
        <dbReference type="EMBL" id="TNN47387.1"/>
    </source>
</evidence>
<accession>A0A4Z2G1L7</accession>
<dbReference type="AlphaFoldDB" id="A0A4Z2G1L7"/>
<dbReference type="Proteomes" id="UP000314294">
    <property type="component" value="Unassembled WGS sequence"/>
</dbReference>
<keyword evidence="1" id="KW-0378">Hydrolase</keyword>
<evidence type="ECO:0000313" key="2">
    <source>
        <dbReference type="Proteomes" id="UP000314294"/>
    </source>
</evidence>
<dbReference type="GO" id="GO:0004386">
    <property type="term" value="F:helicase activity"/>
    <property type="evidence" value="ECO:0007669"/>
    <property type="project" value="UniProtKB-KW"/>
</dbReference>
<comment type="caution">
    <text evidence="1">The sequence shown here is derived from an EMBL/GenBank/DDBJ whole genome shotgun (WGS) entry which is preliminary data.</text>
</comment>
<protein>
    <submittedName>
        <fullName evidence="1">ATP-dependent DNA helicase Q4</fullName>
    </submittedName>
</protein>
<reference evidence="1 2" key="1">
    <citation type="submission" date="2019-03" db="EMBL/GenBank/DDBJ databases">
        <title>First draft genome of Liparis tanakae, snailfish: a comprehensive survey of snailfish specific genes.</title>
        <authorList>
            <person name="Kim W."/>
            <person name="Song I."/>
            <person name="Jeong J.-H."/>
            <person name="Kim D."/>
            <person name="Kim S."/>
            <person name="Ryu S."/>
            <person name="Song J.Y."/>
            <person name="Lee S.K."/>
        </authorList>
    </citation>
    <scope>NUCLEOTIDE SEQUENCE [LARGE SCALE GENOMIC DNA]</scope>
    <source>
        <tissue evidence="1">Muscle</tissue>
    </source>
</reference>
<dbReference type="EMBL" id="SRLO01000744">
    <property type="protein sequence ID" value="TNN47387.1"/>
    <property type="molecule type" value="Genomic_DNA"/>
</dbReference>
<proteinExistence type="predicted"/>
<keyword evidence="1" id="KW-0547">Nucleotide-binding</keyword>
<dbReference type="OrthoDB" id="18781at2759"/>
<keyword evidence="2" id="KW-1185">Reference proteome</keyword>
<gene>
    <name evidence="1" type="primary">RECQL4</name>
    <name evidence="1" type="ORF">EYF80_042390</name>
</gene>
<keyword evidence="1" id="KW-0067">ATP-binding</keyword>
<name>A0A4Z2G1L7_9TELE</name>
<sequence>MAGERVETLDELEFDVVEVADTMGWQLPLVKRGVRQLQWSSVGGRSGVQVELSSLSFYFRSYGDLSDEEMDKVCRFLHNRVQNQEKTQLYQLTACFKAFKSVAFQSASSCLEDLDESRSLQLKELLAEYFDKRRDRGLALAPVDIEEPDNYKFLDWENQIRADIRSFLSNRSDEKFSGRAVARIFHGIASPCYPAQTYGRDRRYWRKYIQFDFNRLIKVAIQEIIRFK</sequence>
<keyword evidence="1" id="KW-0347">Helicase</keyword>
<organism evidence="1 2">
    <name type="scientific">Liparis tanakae</name>
    <name type="common">Tanaka's snailfish</name>
    <dbReference type="NCBI Taxonomy" id="230148"/>
    <lineage>
        <taxon>Eukaryota</taxon>
        <taxon>Metazoa</taxon>
        <taxon>Chordata</taxon>
        <taxon>Craniata</taxon>
        <taxon>Vertebrata</taxon>
        <taxon>Euteleostomi</taxon>
        <taxon>Actinopterygii</taxon>
        <taxon>Neopterygii</taxon>
        <taxon>Teleostei</taxon>
        <taxon>Neoteleostei</taxon>
        <taxon>Acanthomorphata</taxon>
        <taxon>Eupercaria</taxon>
        <taxon>Perciformes</taxon>
        <taxon>Cottioidei</taxon>
        <taxon>Cottales</taxon>
        <taxon>Liparidae</taxon>
        <taxon>Liparis</taxon>
    </lineage>
</organism>